<keyword evidence="8" id="KW-1185">Reference proteome</keyword>
<evidence type="ECO:0000313" key="8">
    <source>
        <dbReference type="Proteomes" id="UP000306808"/>
    </source>
</evidence>
<dbReference type="SUPFAM" id="SSF75005">
    <property type="entry name" value="Arabinanase/levansucrase/invertase"/>
    <property type="match status" value="1"/>
</dbReference>
<dbReference type="GO" id="GO:0005975">
    <property type="term" value="P:carbohydrate metabolic process"/>
    <property type="evidence" value="ECO:0007669"/>
    <property type="project" value="InterPro"/>
</dbReference>
<evidence type="ECO:0000256" key="6">
    <source>
        <dbReference type="RuleBase" id="RU361187"/>
    </source>
</evidence>
<gene>
    <name evidence="7" type="ORF">FAZ15_00795</name>
</gene>
<sequence>MLKRFMIRLNHEKKLSHIGLLLSFLCFSCLTFGQQKAMINGDFPDPTVLYADGKYYSIGTSSEWGPHFPIYTSEDLLSWKQTGFVFSSPPEWAQSAFWAPEYFYHNGIYYVYYSAKRKKDGVSCIGVATSRYPDRDFVDQGIVVDYGTESIDAFVVREGDELYMTWKAYGLDDRPIELIGSKLSADGFRLEGEPFSLLLDTAAVGIEGQSFLKKDGFYYMFYSAGNCCGVRCDYHVQAVRSKSLTGPYERIGTGVLLGENTDWKCMGHGTFVEGKENKMYYLFHGYNKVGTTYTGREGLLAELQWSSSGEPSFVFIPATSLNEQHNVQLDLSGDPNINPYWQWDFRYAKPELSHTAQGIRLGGIIPPDNPTGIALTWRPSSVVYELGAVVDLINSSEGAQKGIVIYGDKDRSIGVGITGNNIQLWLVKDGEKFQIKQEKLPKDLTTLELKLELGADLQCRAFYKRWSTWVEIVPEDRGLTRVSGISPWDRSPRPGLHFQGTEDENAVFHSVYLNNKL</sequence>
<dbReference type="OrthoDB" id="9801455at2"/>
<dbReference type="InterPro" id="IPR006710">
    <property type="entry name" value="Glyco_hydro_43"/>
</dbReference>
<evidence type="ECO:0000256" key="4">
    <source>
        <dbReference type="PIRSR" id="PIRSR606710-1"/>
    </source>
</evidence>
<evidence type="ECO:0000256" key="1">
    <source>
        <dbReference type="ARBA" id="ARBA00009865"/>
    </source>
</evidence>
<dbReference type="AlphaFoldDB" id="A0A4U0P6C5"/>
<dbReference type="Proteomes" id="UP000306808">
    <property type="component" value="Unassembled WGS sequence"/>
</dbReference>
<dbReference type="Gene3D" id="2.115.10.20">
    <property type="entry name" value="Glycosyl hydrolase domain, family 43"/>
    <property type="match status" value="1"/>
</dbReference>
<protein>
    <submittedName>
        <fullName evidence="7">Beta-xylosidase</fullName>
    </submittedName>
</protein>
<reference evidence="7 8" key="1">
    <citation type="submission" date="2019-04" db="EMBL/GenBank/DDBJ databases">
        <title>Sphingobacterium olei sp. nov., isolated from oil-contaminated soil.</title>
        <authorList>
            <person name="Liu B."/>
        </authorList>
    </citation>
    <scope>NUCLEOTIDE SEQUENCE [LARGE SCALE GENOMIC DNA]</scope>
    <source>
        <strain evidence="7 8">HAL-9</strain>
    </source>
</reference>
<dbReference type="InterPro" id="IPR051795">
    <property type="entry name" value="Glycosyl_Hydrlase_43"/>
</dbReference>
<proteinExistence type="inferred from homology"/>
<evidence type="ECO:0000256" key="3">
    <source>
        <dbReference type="ARBA" id="ARBA00023295"/>
    </source>
</evidence>
<comment type="similarity">
    <text evidence="1 6">Belongs to the glycosyl hydrolase 43 family.</text>
</comment>
<feature type="active site" description="Proton acceptor" evidence="4">
    <location>
        <position position="45"/>
    </location>
</feature>
<name>A0A4U0P6C5_9SPHI</name>
<evidence type="ECO:0000256" key="5">
    <source>
        <dbReference type="PIRSR" id="PIRSR606710-2"/>
    </source>
</evidence>
<dbReference type="InterPro" id="IPR023296">
    <property type="entry name" value="Glyco_hydro_beta-prop_sf"/>
</dbReference>
<dbReference type="Pfam" id="PF04616">
    <property type="entry name" value="Glyco_hydro_43"/>
    <property type="match status" value="1"/>
</dbReference>
<dbReference type="EMBL" id="SUME01000001">
    <property type="protein sequence ID" value="TJZ62879.1"/>
    <property type="molecule type" value="Genomic_DNA"/>
</dbReference>
<dbReference type="PANTHER" id="PTHR42812">
    <property type="entry name" value="BETA-XYLOSIDASE"/>
    <property type="match status" value="1"/>
</dbReference>
<dbReference type="PANTHER" id="PTHR42812:SF5">
    <property type="entry name" value="ENDO-ARABINASE"/>
    <property type="match status" value="1"/>
</dbReference>
<dbReference type="CDD" id="cd08999">
    <property type="entry name" value="GH43_ABN-like"/>
    <property type="match status" value="1"/>
</dbReference>
<feature type="active site" description="Proton donor" evidence="4">
    <location>
        <position position="207"/>
    </location>
</feature>
<keyword evidence="3 6" id="KW-0326">Glycosidase</keyword>
<evidence type="ECO:0000256" key="2">
    <source>
        <dbReference type="ARBA" id="ARBA00022801"/>
    </source>
</evidence>
<evidence type="ECO:0000313" key="7">
    <source>
        <dbReference type="EMBL" id="TJZ62879.1"/>
    </source>
</evidence>
<accession>A0A4U0P6C5</accession>
<keyword evidence="2 6" id="KW-0378">Hydrolase</keyword>
<organism evidence="7 8">
    <name type="scientific">Sphingobacterium olei</name>
    <dbReference type="NCBI Taxonomy" id="2571155"/>
    <lineage>
        <taxon>Bacteria</taxon>
        <taxon>Pseudomonadati</taxon>
        <taxon>Bacteroidota</taxon>
        <taxon>Sphingobacteriia</taxon>
        <taxon>Sphingobacteriales</taxon>
        <taxon>Sphingobacteriaceae</taxon>
        <taxon>Sphingobacterium</taxon>
    </lineage>
</organism>
<dbReference type="GO" id="GO:0004553">
    <property type="term" value="F:hydrolase activity, hydrolyzing O-glycosyl compounds"/>
    <property type="evidence" value="ECO:0007669"/>
    <property type="project" value="InterPro"/>
</dbReference>
<feature type="site" description="Important for catalytic activity, responsible for pKa modulation of the active site Glu and correct orientation of both the proton donor and substrate" evidence="5">
    <location>
        <position position="152"/>
    </location>
</feature>
<comment type="caution">
    <text evidence="7">The sequence shown here is derived from an EMBL/GenBank/DDBJ whole genome shotgun (WGS) entry which is preliminary data.</text>
</comment>